<dbReference type="EMBL" id="GG662663">
    <property type="protein sequence ID" value="EAR97562.2"/>
    <property type="molecule type" value="Genomic_DNA"/>
</dbReference>
<feature type="compositionally biased region" description="Basic and acidic residues" evidence="1">
    <location>
        <begin position="333"/>
        <end position="342"/>
    </location>
</feature>
<evidence type="ECO:0000313" key="2">
    <source>
        <dbReference type="EMBL" id="EAR97562.2"/>
    </source>
</evidence>
<dbReference type="AlphaFoldDB" id="I7M1T8"/>
<accession>I7M1T8</accession>
<dbReference type="GeneID" id="7838260"/>
<name>I7M1T8_TETTS</name>
<sequence>MRSKANLQTNPSPFKCQTLQDLQEQILQVNKMQRIPTETDKGKGSTSNLLLKFENYLDSNLRVNRDQQYQSEHSKYNSRRNSEIKFMENQTKNQIELANNYNSMSRKPSYLSIASTLKQDDQTQQKLDLSKQDKLQKEKSGLLQLLQNPAQTSTSNNYIEFIEQRQRELQKKALASAHMSREQSPSLVNNTPNLIQNSPIGYLSQNAYLSHTPIQKKVDIFQYNTSNLLKTSQVNEYSDKNQYSIIGKHKRNQSAQLLNNGQQGYIQNTPLTENKTFLASVQNKIQNTPLQQKPIVSQPQQIQMQAQKPQYEVQLEQQIYSTQKQKKFQLQLDQKKPLKESFSETQTTSNSTQKRSMLGQYNNYAKKQSADLRHININSYMSQINQQDQQNENQQPYNEQLNQNVNLYSCLKTNNSQQKLKTSAINSSNVMKSYSNKENDDSYIANFNLIKKSNNDLSIFYTSNREKDNTNNPSNGKSGRSYLQANQSNLDNITCNFQGSKQDTKVSSEELDDSIRNILYQKINFQNDGQIFEPKQLKADNYIEDYNDIQALQPDDPRDYSKNRIEYNQQNSIEEQVVFNNSLEQNQQEAEQINQGYKDIDQNNQNQEQINDEDFSKVKINEEISSKQIKTLSNIFKICDTKNLPIEYVEQLIQLKNVISEIISQNQ</sequence>
<gene>
    <name evidence="2" type="ORF">TTHERM_00439100</name>
</gene>
<feature type="region of interest" description="Disordered" evidence="1">
    <location>
        <begin position="463"/>
        <end position="482"/>
    </location>
</feature>
<protein>
    <submittedName>
        <fullName evidence="2">Uncharacterized protein</fullName>
    </submittedName>
</protein>
<feature type="region of interest" description="Disordered" evidence="1">
    <location>
        <begin position="332"/>
        <end position="357"/>
    </location>
</feature>
<dbReference type="InParanoid" id="I7M1T8"/>
<proteinExistence type="predicted"/>
<evidence type="ECO:0000256" key="1">
    <source>
        <dbReference type="SAM" id="MobiDB-lite"/>
    </source>
</evidence>
<evidence type="ECO:0000313" key="3">
    <source>
        <dbReference type="Proteomes" id="UP000009168"/>
    </source>
</evidence>
<reference evidence="3" key="1">
    <citation type="journal article" date="2006" name="PLoS Biol.">
        <title>Macronuclear genome sequence of the ciliate Tetrahymena thermophila, a model eukaryote.</title>
        <authorList>
            <person name="Eisen J.A."/>
            <person name="Coyne R.S."/>
            <person name="Wu M."/>
            <person name="Wu D."/>
            <person name="Thiagarajan M."/>
            <person name="Wortman J.R."/>
            <person name="Badger J.H."/>
            <person name="Ren Q."/>
            <person name="Amedeo P."/>
            <person name="Jones K.M."/>
            <person name="Tallon L.J."/>
            <person name="Delcher A.L."/>
            <person name="Salzberg S.L."/>
            <person name="Silva J.C."/>
            <person name="Haas B.J."/>
            <person name="Majoros W.H."/>
            <person name="Farzad M."/>
            <person name="Carlton J.M."/>
            <person name="Smith R.K. Jr."/>
            <person name="Garg J."/>
            <person name="Pearlman R.E."/>
            <person name="Karrer K.M."/>
            <person name="Sun L."/>
            <person name="Manning G."/>
            <person name="Elde N.C."/>
            <person name="Turkewitz A.P."/>
            <person name="Asai D.J."/>
            <person name="Wilkes D.E."/>
            <person name="Wang Y."/>
            <person name="Cai H."/>
            <person name="Collins K."/>
            <person name="Stewart B.A."/>
            <person name="Lee S.R."/>
            <person name="Wilamowska K."/>
            <person name="Weinberg Z."/>
            <person name="Ruzzo W.L."/>
            <person name="Wloga D."/>
            <person name="Gaertig J."/>
            <person name="Frankel J."/>
            <person name="Tsao C.-C."/>
            <person name="Gorovsky M.A."/>
            <person name="Keeling P.J."/>
            <person name="Waller R.F."/>
            <person name="Patron N.J."/>
            <person name="Cherry J.M."/>
            <person name="Stover N.A."/>
            <person name="Krieger C.J."/>
            <person name="del Toro C."/>
            <person name="Ryder H.F."/>
            <person name="Williamson S.C."/>
            <person name="Barbeau R.A."/>
            <person name="Hamilton E.P."/>
            <person name="Orias E."/>
        </authorList>
    </citation>
    <scope>NUCLEOTIDE SEQUENCE [LARGE SCALE GENOMIC DNA]</scope>
    <source>
        <strain evidence="3">SB210</strain>
    </source>
</reference>
<dbReference type="KEGG" id="tet:TTHERM_00439100"/>
<organism evidence="2 3">
    <name type="scientific">Tetrahymena thermophila (strain SB210)</name>
    <dbReference type="NCBI Taxonomy" id="312017"/>
    <lineage>
        <taxon>Eukaryota</taxon>
        <taxon>Sar</taxon>
        <taxon>Alveolata</taxon>
        <taxon>Ciliophora</taxon>
        <taxon>Intramacronucleata</taxon>
        <taxon>Oligohymenophorea</taxon>
        <taxon>Hymenostomatida</taxon>
        <taxon>Tetrahymenina</taxon>
        <taxon>Tetrahymenidae</taxon>
        <taxon>Tetrahymena</taxon>
    </lineage>
</organism>
<keyword evidence="3" id="KW-1185">Reference proteome</keyword>
<dbReference type="RefSeq" id="XP_001017807.2">
    <property type="nucleotide sequence ID" value="XM_001017807.2"/>
</dbReference>
<dbReference type="Proteomes" id="UP000009168">
    <property type="component" value="Unassembled WGS sequence"/>
</dbReference>
<feature type="compositionally biased region" description="Polar residues" evidence="1">
    <location>
        <begin position="343"/>
        <end position="357"/>
    </location>
</feature>
<feature type="compositionally biased region" description="Polar residues" evidence="1">
    <location>
        <begin position="470"/>
        <end position="482"/>
    </location>
</feature>